<evidence type="ECO:0000313" key="4">
    <source>
        <dbReference type="Proteomes" id="UP000004946"/>
    </source>
</evidence>
<dbReference type="Gene3D" id="2.60.40.740">
    <property type="match status" value="1"/>
</dbReference>
<feature type="region of interest" description="Disordered" evidence="1">
    <location>
        <begin position="263"/>
        <end position="292"/>
    </location>
</feature>
<keyword evidence="2" id="KW-0732">Signal</keyword>
<feature type="chain" id="PRO_5003207127" evidence="2">
    <location>
        <begin position="31"/>
        <end position="292"/>
    </location>
</feature>
<dbReference type="AlphaFoldDB" id="E6JZF1"/>
<dbReference type="KEGG" id="pdo:PSDT_1406"/>
<dbReference type="PATRIC" id="fig|864564.6.peg.1544"/>
<proteinExistence type="predicted"/>
<comment type="caution">
    <text evidence="3">The sequence shown here is derived from an EMBL/GenBank/DDBJ whole genome shotgun (WGS) entry which is preliminary data.</text>
</comment>
<feature type="signal peptide" evidence="2">
    <location>
        <begin position="1"/>
        <end position="30"/>
    </location>
</feature>
<dbReference type="RefSeq" id="WP_006290082.1">
    <property type="nucleotide sequence ID" value="NZ_AP012333.1"/>
</dbReference>
<sequence length="292" mass="30381">MKFTTSAKKISAVITAALAAVALAPMTAMAAPTSGTDVADSTLTVNDLLNGDTVSAYQIADADIDAHNNLTYHFVSGLPAEYDSADELSPVATDGTSFKQGSAMQNAAAKIATAMTGKAAYTSATAQGTSATLTLGSGYYLVRMTSTSGKTRVYQNMVIDATSQTVPGAQRYETRRLDPINVKKTDVNVTKTVDEGESSTDKHSVGDSVPFTVSTAVPSYPADSANATFIIGDKPTEGLEIDPASIEVNGQKAVSGLITLSPLPPTPSRSSTRRLISWPIRGTPSPLPTRPN</sequence>
<keyword evidence="4" id="KW-1185">Reference proteome</keyword>
<organism evidence="3 4">
    <name type="scientific">Parascardovia denticolens DSM 10105 = JCM 12538</name>
    <dbReference type="NCBI Taxonomy" id="864564"/>
    <lineage>
        <taxon>Bacteria</taxon>
        <taxon>Bacillati</taxon>
        <taxon>Actinomycetota</taxon>
        <taxon>Actinomycetes</taxon>
        <taxon>Bifidobacteriales</taxon>
        <taxon>Bifidobacteriaceae</taxon>
        <taxon>Parascardovia</taxon>
    </lineage>
</organism>
<evidence type="ECO:0000313" key="3">
    <source>
        <dbReference type="EMBL" id="EFT83166.1"/>
    </source>
</evidence>
<dbReference type="EMBL" id="AEON01000001">
    <property type="protein sequence ID" value="EFT83166.1"/>
    <property type="molecule type" value="Genomic_DNA"/>
</dbReference>
<dbReference type="HOGENOM" id="CLU_952632_0_0_11"/>
<name>E6JZF1_PARDN</name>
<dbReference type="Proteomes" id="UP000004946">
    <property type="component" value="Chromosome"/>
</dbReference>
<evidence type="ECO:0000256" key="2">
    <source>
        <dbReference type="SAM" id="SignalP"/>
    </source>
</evidence>
<protein>
    <submittedName>
        <fullName evidence="3">Uncharacterized protein</fullName>
    </submittedName>
</protein>
<dbReference type="NCBIfam" id="TIGR04226">
    <property type="entry name" value="RrgB_K2N_iso_D2"/>
    <property type="match status" value="1"/>
</dbReference>
<dbReference type="eggNOG" id="COG4932">
    <property type="taxonomic scope" value="Bacteria"/>
</dbReference>
<evidence type="ECO:0000256" key="1">
    <source>
        <dbReference type="SAM" id="MobiDB-lite"/>
    </source>
</evidence>
<gene>
    <name evidence="3" type="ORF">HMPREF0620_0171</name>
</gene>
<accession>E6JZF1</accession>
<dbReference type="InterPro" id="IPR026466">
    <property type="entry name" value="Fim_isopep_form_D2_dom"/>
</dbReference>
<reference evidence="3 4" key="1">
    <citation type="submission" date="2010-12" db="EMBL/GenBank/DDBJ databases">
        <authorList>
            <person name="Muzny D."/>
            <person name="Qin X."/>
            <person name="Buhay C."/>
            <person name="Dugan-Rocha S."/>
            <person name="Ding Y."/>
            <person name="Chen G."/>
            <person name="Hawes A."/>
            <person name="Holder M."/>
            <person name="Jhangiani S."/>
            <person name="Johnson A."/>
            <person name="Khan Z."/>
            <person name="Li Z."/>
            <person name="Liu W."/>
            <person name="Liu X."/>
            <person name="Perez L."/>
            <person name="Shen H."/>
            <person name="Wang Q."/>
            <person name="Watt J."/>
            <person name="Xi L."/>
            <person name="Xin Y."/>
            <person name="Zhou J."/>
            <person name="Deng J."/>
            <person name="Jiang H."/>
            <person name="Liu Y."/>
            <person name="Qu J."/>
            <person name="Song X.-Z."/>
            <person name="Zhang L."/>
            <person name="Villasana D."/>
            <person name="Johnson A."/>
            <person name="Liu J."/>
            <person name="Liyanage D."/>
            <person name="Lorensuhewa L."/>
            <person name="Robinson T."/>
            <person name="Song A."/>
            <person name="Song B.-B."/>
            <person name="Dinh H."/>
            <person name="Thornton R."/>
            <person name="Coyle M."/>
            <person name="Francisco L."/>
            <person name="Jackson L."/>
            <person name="Javaid M."/>
            <person name="Korchina V."/>
            <person name="Kovar C."/>
            <person name="Mata R."/>
            <person name="Mathew T."/>
            <person name="Ngo R."/>
            <person name="Nguyen L."/>
            <person name="Nguyen N."/>
            <person name="Okwuonu G."/>
            <person name="Ongeri F."/>
            <person name="Pham C."/>
            <person name="Simmons D."/>
            <person name="Wilczek-Boney K."/>
            <person name="Hale W."/>
            <person name="Jakkamsetti A."/>
            <person name="Pham P."/>
            <person name="Ruth R."/>
            <person name="San Lucas F."/>
            <person name="Warren J."/>
            <person name="Zhang J."/>
            <person name="Zhao Z."/>
            <person name="Zhou C."/>
            <person name="Zhu D."/>
            <person name="Lee S."/>
            <person name="Bess C."/>
            <person name="Blankenburg K."/>
            <person name="Forbes L."/>
            <person name="Fu Q."/>
            <person name="Gubbala S."/>
            <person name="Hirani K."/>
            <person name="Jayaseelan J.C."/>
            <person name="Lara F."/>
            <person name="Munidasa M."/>
            <person name="Palculict T."/>
            <person name="Patil S."/>
            <person name="Pu L.-L."/>
            <person name="Saada N."/>
            <person name="Tang L."/>
            <person name="Weissenberger G."/>
            <person name="Zhu Y."/>
            <person name="Hemphill L."/>
            <person name="Shang Y."/>
            <person name="Youmans B."/>
            <person name="Ayvaz T."/>
            <person name="Ross M."/>
            <person name="Santibanez J."/>
            <person name="Aqrawi P."/>
            <person name="Gross S."/>
            <person name="Joshi V."/>
            <person name="Fowler G."/>
            <person name="Nazareth L."/>
            <person name="Reid J."/>
            <person name="Worley K."/>
            <person name="Petrosino J."/>
            <person name="Highlander S."/>
            <person name="Gibbs R."/>
        </authorList>
    </citation>
    <scope>NUCLEOTIDE SEQUENCE [LARGE SCALE GENOMIC DNA]</scope>
    <source>
        <strain evidence="3 4">DSM 10105</strain>
    </source>
</reference>